<evidence type="ECO:0000259" key="9">
    <source>
        <dbReference type="PROSITE" id="PS51387"/>
    </source>
</evidence>
<keyword evidence="5" id="KW-0560">Oxidoreductase</keyword>
<dbReference type="InterPro" id="IPR004113">
    <property type="entry name" value="FAD-bd_oxidored_4_C"/>
</dbReference>
<evidence type="ECO:0000259" key="8">
    <source>
        <dbReference type="PROSITE" id="PS51379"/>
    </source>
</evidence>
<evidence type="ECO:0000256" key="7">
    <source>
        <dbReference type="ARBA" id="ARBA00023014"/>
    </source>
</evidence>
<evidence type="ECO:0000256" key="5">
    <source>
        <dbReference type="ARBA" id="ARBA00023002"/>
    </source>
</evidence>
<dbReference type="PROSITE" id="PS51379">
    <property type="entry name" value="4FE4S_FER_2"/>
    <property type="match status" value="1"/>
</dbReference>
<dbReference type="PANTHER" id="PTHR11748">
    <property type="entry name" value="D-LACTATE DEHYDROGENASE"/>
    <property type="match status" value="1"/>
</dbReference>
<keyword evidence="11" id="KW-1185">Reference proteome</keyword>
<evidence type="ECO:0000313" key="11">
    <source>
        <dbReference type="Proteomes" id="UP001168380"/>
    </source>
</evidence>
<keyword evidence="4" id="KW-0274">FAD</keyword>
<keyword evidence="6" id="KW-0408">Iron</keyword>
<evidence type="ECO:0000256" key="4">
    <source>
        <dbReference type="ARBA" id="ARBA00022827"/>
    </source>
</evidence>
<dbReference type="InterPro" id="IPR006094">
    <property type="entry name" value="Oxid_FAD_bind_N"/>
</dbReference>
<proteinExistence type="predicted"/>
<comment type="caution">
    <text evidence="10">The sequence shown here is derived from an EMBL/GenBank/DDBJ whole genome shotgun (WGS) entry which is preliminary data.</text>
</comment>
<dbReference type="PANTHER" id="PTHR11748:SF119">
    <property type="entry name" value="D-2-HYDROXYGLUTARATE DEHYDROGENASE"/>
    <property type="match status" value="1"/>
</dbReference>
<accession>A0ABT8TJV1</accession>
<dbReference type="PROSITE" id="PS00198">
    <property type="entry name" value="4FE4S_FER_1"/>
    <property type="match status" value="1"/>
</dbReference>
<reference evidence="10" key="1">
    <citation type="submission" date="2023-07" db="EMBL/GenBank/DDBJ databases">
        <title>Gilvimarinus algae sp. nov., isolated from the surface of Kelp.</title>
        <authorList>
            <person name="Sun Y.Y."/>
            <person name="Gong Y."/>
            <person name="Du Z.J."/>
        </authorList>
    </citation>
    <scope>NUCLEOTIDE SEQUENCE</scope>
    <source>
        <strain evidence="10">SDUM040014</strain>
    </source>
</reference>
<dbReference type="Gene3D" id="3.30.70.2740">
    <property type="match status" value="1"/>
</dbReference>
<evidence type="ECO:0000256" key="3">
    <source>
        <dbReference type="ARBA" id="ARBA00022723"/>
    </source>
</evidence>
<dbReference type="InterPro" id="IPR016166">
    <property type="entry name" value="FAD-bd_PCMH"/>
</dbReference>
<feature type="domain" description="4Fe-4S ferredoxin-type" evidence="8">
    <location>
        <begin position="661"/>
        <end position="694"/>
    </location>
</feature>
<dbReference type="InterPro" id="IPR036318">
    <property type="entry name" value="FAD-bd_PCMH-like_sf"/>
</dbReference>
<gene>
    <name evidence="10" type="ORF">QWI16_16880</name>
</gene>
<evidence type="ECO:0000256" key="1">
    <source>
        <dbReference type="ARBA" id="ARBA00001974"/>
    </source>
</evidence>
<name>A0ABT8TJV1_9GAMM</name>
<evidence type="ECO:0000256" key="2">
    <source>
        <dbReference type="ARBA" id="ARBA00022630"/>
    </source>
</evidence>
<keyword evidence="2" id="KW-0285">Flavoprotein</keyword>
<dbReference type="Pfam" id="PF02913">
    <property type="entry name" value="FAD-oxidase_C"/>
    <property type="match status" value="1"/>
</dbReference>
<dbReference type="Proteomes" id="UP001168380">
    <property type="component" value="Unassembled WGS sequence"/>
</dbReference>
<keyword evidence="3" id="KW-0479">Metal-binding</keyword>
<protein>
    <submittedName>
        <fullName evidence="10">FAD-binding and (Fe-S)-binding domain-containing protein</fullName>
    </submittedName>
</protein>
<sequence>MIPRIRETSPVQSVYLQFIETLKDQGFAGDLNPDYANRTVLSTDNSIYQVLPQGVVYPRHMDDLVLIAKLSQRDEFRQVVLSPRGGGTGTNGQSLTDGLVVDISRHMNQILEINESERWVRVQTGVVKDQLNAALKPYGLFFAPELSTSNRATIGGMINTDASGQGSCLYGKTRDHVLALKTVLLDGSVCDSEPVSDELLASRREQSGRIGDIYCAVDDIERENRALIDAKFPKLNRCLTGYDLAHVRTQSQAFDLNSVLCGSEGTLGFIAEAKLNVLPIPKVAALVNVNYRDFNAALRDATELMKAGPTSIETVDSKVLNLAMNDIVWHSVSDFFPPVPGQEIKGINLVEYTADSQQELEAGIKRLTDALDAMSEADKETTGRIGYTIAMGHESVNKIWGMRKKAVGLLGNAEGEARPIPFVEDTAVPPEHLADFIAEFRELLDSHKLQYGMFGHVDAGVLHVRPAIDMKDPEQEKLIRQISDQVVALTQKYHGLLWGEHGKGVRSEYAPQFFGELYPCIQQVKAAFDPYNQLNPGKIATPDNSAQLLTIDGVVTRGQQDRKIPVEVWDGYSEGMHCNGNGLCYNWNPNDAMCPSWKATRERIHSPKGRASLMREWLKQLSERQVNPLEETQQLRKRWFIAGLPARALNTFNKKRGEYDFSHEVNTAMQGCLACKSCVGQCPIKVDVPEFRAKFLELYYSRYLRPLKDYFIGSLEYLMPTMARVPWLYNGLMKPAFMQKILAKTAGMVDSPLLTGIHLDTALQKAGARYATAENIATLNAEQKAKTVILVQDAFTSYFETQLVLDAIKLLKILGFNPMLAPFKPNGKPLHVHGFLSGFAKAANNNARMLNSLADTKIPLVGLEPSMTLAYRSEYKKLLGEQAPSVALIQEWLAAQDITDSTALFGKSDYKLLAHCTEKTNAAASIRDWQTVFGALGQTLSVVDTGCCGMAGTYGHERANVDTSKKIFAMSWEAVVTNADNSGKLTATGYSCRSQVKRLLDERLPHPLQTLLTAYQG</sequence>
<comment type="cofactor">
    <cofactor evidence="1">
        <name>FAD</name>
        <dbReference type="ChEBI" id="CHEBI:57692"/>
    </cofactor>
</comment>
<dbReference type="SUPFAM" id="SSF56176">
    <property type="entry name" value="FAD-binding/transporter-associated domain-like"/>
    <property type="match status" value="1"/>
</dbReference>
<feature type="domain" description="FAD-binding PCMH-type" evidence="9">
    <location>
        <begin position="48"/>
        <end position="280"/>
    </location>
</feature>
<dbReference type="SUPFAM" id="SSF46548">
    <property type="entry name" value="alpha-helical ferredoxin"/>
    <property type="match status" value="1"/>
</dbReference>
<dbReference type="InterPro" id="IPR016164">
    <property type="entry name" value="FAD-linked_Oxase-like_C"/>
</dbReference>
<evidence type="ECO:0000256" key="6">
    <source>
        <dbReference type="ARBA" id="ARBA00023004"/>
    </source>
</evidence>
<organism evidence="10 11">
    <name type="scientific">Gilvimarinus algae</name>
    <dbReference type="NCBI Taxonomy" id="3058037"/>
    <lineage>
        <taxon>Bacteria</taxon>
        <taxon>Pseudomonadati</taxon>
        <taxon>Pseudomonadota</taxon>
        <taxon>Gammaproteobacteria</taxon>
        <taxon>Cellvibrionales</taxon>
        <taxon>Cellvibrionaceae</taxon>
        <taxon>Gilvimarinus</taxon>
    </lineage>
</organism>
<evidence type="ECO:0000313" key="10">
    <source>
        <dbReference type="EMBL" id="MDO3383860.1"/>
    </source>
</evidence>
<dbReference type="InterPro" id="IPR017900">
    <property type="entry name" value="4Fe4S_Fe_S_CS"/>
</dbReference>
<dbReference type="InterPro" id="IPR017896">
    <property type="entry name" value="4Fe4S_Fe-S-bd"/>
</dbReference>
<dbReference type="InterPro" id="IPR016169">
    <property type="entry name" value="FAD-bd_PCMH_sub2"/>
</dbReference>
<keyword evidence="7" id="KW-0411">Iron-sulfur</keyword>
<dbReference type="Gene3D" id="3.30.465.10">
    <property type="match status" value="1"/>
</dbReference>
<dbReference type="PROSITE" id="PS51387">
    <property type="entry name" value="FAD_PCMH"/>
    <property type="match status" value="1"/>
</dbReference>
<dbReference type="EMBL" id="JAULRT010000062">
    <property type="protein sequence ID" value="MDO3383860.1"/>
    <property type="molecule type" value="Genomic_DNA"/>
</dbReference>
<dbReference type="RefSeq" id="WP_302714941.1">
    <property type="nucleotide sequence ID" value="NZ_JAULRT010000062.1"/>
</dbReference>
<dbReference type="Pfam" id="PF01565">
    <property type="entry name" value="FAD_binding_4"/>
    <property type="match status" value="1"/>
</dbReference>
<dbReference type="SUPFAM" id="SSF55103">
    <property type="entry name" value="FAD-linked oxidases, C-terminal domain"/>
    <property type="match status" value="1"/>
</dbReference>